<name>A0A8C0DH40_BALMU</name>
<comment type="similarity">
    <text evidence="1">Belongs to the BPI/LBP/Plunc superfamily. BPI/LBP family.</text>
</comment>
<dbReference type="PANTHER" id="PTHR46019:SF2">
    <property type="entry name" value="BPI FOLD-CONTAINING FAMILY B MEMBER 6"/>
    <property type="match status" value="1"/>
</dbReference>
<sequence length="444" mass="48581">VTYPLCVAVCSSADMKYEIESHILEKMAAEAGKKLPGMKPIKGITDLKVKDVQIPVITLSFLPGVGIFQCVSMGMTITGKSFMGENMDIFVVLNITATNRLLQDEETGLPMFKSEGCEVILVSAKTNLPSNMLPKMVNKFLDSTLHKVLPGLVSCPRAGASLSEPSSLHSPLPVGQMGTVRYVLASIPTTTASHIHVDFSPVVQQQKGNTIQLADAGEAEFPEDYAEGASQLLLSATLLTAELALLQKSFDVNVQEMTIGELPPQTTETLAGFIPEVAKAYPKPKPLVTQSRINKPPKVTMKTGKSLLQLHGTLETFAPLLRGKAPVSLFLLEIHLNLKIQYSVREDRLQMATSLDRMFSLFLSLPQEKALTGFITDFLQEAYIPAINDVLQVGLPIPDFLDMNYNLAELDIAEVRKGAGEGHVRQYFWPMSKSLPLSIWRELG</sequence>
<dbReference type="InterPro" id="IPR017943">
    <property type="entry name" value="Bactericidal_perm-incr_a/b_dom"/>
</dbReference>
<dbReference type="Pfam" id="PF02886">
    <property type="entry name" value="LBP_BPI_CETP_C"/>
    <property type="match status" value="1"/>
</dbReference>
<dbReference type="InterPro" id="IPR051660">
    <property type="entry name" value="BPI_fold-BPI/LBP"/>
</dbReference>
<evidence type="ECO:0000313" key="3">
    <source>
        <dbReference type="Ensembl" id="ENSBMSP00010021400.1"/>
    </source>
</evidence>
<dbReference type="GeneTree" id="ENSGT01100000263546"/>
<organism evidence="3">
    <name type="scientific">Balaenoptera musculus</name>
    <name type="common">Blue whale</name>
    <dbReference type="NCBI Taxonomy" id="9771"/>
    <lineage>
        <taxon>Eukaryota</taxon>
        <taxon>Metazoa</taxon>
        <taxon>Chordata</taxon>
        <taxon>Craniata</taxon>
        <taxon>Vertebrata</taxon>
        <taxon>Euteleostomi</taxon>
        <taxon>Mammalia</taxon>
        <taxon>Eutheria</taxon>
        <taxon>Laurasiatheria</taxon>
        <taxon>Artiodactyla</taxon>
        <taxon>Whippomorpha</taxon>
        <taxon>Cetacea</taxon>
        <taxon>Mysticeti</taxon>
        <taxon>Balaenopteridae</taxon>
        <taxon>Balaenoptera</taxon>
    </lineage>
</organism>
<dbReference type="Gene3D" id="3.15.10.10">
    <property type="entry name" value="Bactericidal permeability-increasing protein, domain 1"/>
    <property type="match status" value="1"/>
</dbReference>
<dbReference type="OMA" id="FNLKVQY"/>
<dbReference type="InterPro" id="IPR001124">
    <property type="entry name" value="Lipid-bd_serum_glycop_C"/>
</dbReference>
<dbReference type="PANTHER" id="PTHR46019">
    <property type="entry name" value="BPI FOLD-CONTAINING FAMILY B MEMBER 4-RELATED"/>
    <property type="match status" value="1"/>
</dbReference>
<accession>A0A8C0DH40</accession>
<dbReference type="AlphaFoldDB" id="A0A8C0DH40"/>
<dbReference type="GO" id="GO:0008289">
    <property type="term" value="F:lipid binding"/>
    <property type="evidence" value="ECO:0007669"/>
    <property type="project" value="InterPro"/>
</dbReference>
<dbReference type="Gene3D" id="3.15.20.10">
    <property type="entry name" value="Bactericidal permeability-increasing protein, domain 2"/>
    <property type="match status" value="1"/>
</dbReference>
<feature type="domain" description="Lipid-binding serum glycoprotein C-terminal" evidence="2">
    <location>
        <begin position="224"/>
        <end position="419"/>
    </location>
</feature>
<dbReference type="Pfam" id="PF01273">
    <property type="entry name" value="LBP_BPI_CETP"/>
    <property type="match status" value="1"/>
</dbReference>
<evidence type="ECO:0000256" key="1">
    <source>
        <dbReference type="ARBA" id="ARBA00007292"/>
    </source>
</evidence>
<proteinExistence type="inferred from homology"/>
<reference evidence="3" key="1">
    <citation type="submission" date="2023-09" db="UniProtKB">
        <authorList>
            <consortium name="Ensembl"/>
        </authorList>
    </citation>
    <scope>IDENTIFICATION</scope>
</reference>
<dbReference type="SMART" id="SM00329">
    <property type="entry name" value="BPI2"/>
    <property type="match status" value="1"/>
</dbReference>
<evidence type="ECO:0000259" key="2">
    <source>
        <dbReference type="SMART" id="SM00329"/>
    </source>
</evidence>
<dbReference type="InterPro" id="IPR017942">
    <property type="entry name" value="Lipid-bd_serum_glycop_N"/>
</dbReference>
<gene>
    <name evidence="3" type="primary">BPIFB6</name>
</gene>
<protein>
    <submittedName>
        <fullName evidence="3">BPI fold containing family B member 6</fullName>
    </submittedName>
</protein>
<dbReference type="SUPFAM" id="SSF55394">
    <property type="entry name" value="Bactericidal permeability-increasing protein, BPI"/>
    <property type="match status" value="2"/>
</dbReference>
<dbReference type="Ensembl" id="ENSBMST00010023599.1">
    <property type="protein sequence ID" value="ENSBMSP00010021400.1"/>
    <property type="gene ID" value="ENSBMSG00010015545.1"/>
</dbReference>